<comment type="caution">
    <text evidence="3">The sequence shown here is derived from an EMBL/GenBank/DDBJ whole genome shotgun (WGS) entry which is preliminary data.</text>
</comment>
<keyword evidence="5" id="KW-1185">Reference proteome</keyword>
<dbReference type="Pfam" id="PF00378">
    <property type="entry name" value="ECH_1"/>
    <property type="match status" value="1"/>
</dbReference>
<dbReference type="PANTHER" id="PTHR11941:SF54">
    <property type="entry name" value="ENOYL-COA HYDRATASE, MITOCHONDRIAL"/>
    <property type="match status" value="1"/>
</dbReference>
<gene>
    <name evidence="3" type="ORF">MFU01_68690</name>
    <name evidence="4" type="ORF">SAMN05443572_113122</name>
</gene>
<dbReference type="Gene3D" id="3.90.226.10">
    <property type="entry name" value="2-enoyl-CoA Hydratase, Chain A, domain 1"/>
    <property type="match status" value="1"/>
</dbReference>
<evidence type="ECO:0000313" key="6">
    <source>
        <dbReference type="Proteomes" id="UP000321514"/>
    </source>
</evidence>
<dbReference type="SUPFAM" id="SSF52096">
    <property type="entry name" value="ClpP/crotonase"/>
    <property type="match status" value="1"/>
</dbReference>
<accession>A0A511TEK9</accession>
<organism evidence="3 6">
    <name type="scientific">Myxococcus fulvus</name>
    <dbReference type="NCBI Taxonomy" id="33"/>
    <lineage>
        <taxon>Bacteria</taxon>
        <taxon>Pseudomonadati</taxon>
        <taxon>Myxococcota</taxon>
        <taxon>Myxococcia</taxon>
        <taxon>Myxococcales</taxon>
        <taxon>Cystobacterineae</taxon>
        <taxon>Myxococcaceae</taxon>
        <taxon>Myxococcus</taxon>
    </lineage>
</organism>
<dbReference type="Proteomes" id="UP000183760">
    <property type="component" value="Unassembled WGS sequence"/>
</dbReference>
<dbReference type="InterPro" id="IPR029045">
    <property type="entry name" value="ClpP/crotonase-like_dom_sf"/>
</dbReference>
<dbReference type="GO" id="GO:0016829">
    <property type="term" value="F:lyase activity"/>
    <property type="evidence" value="ECO:0007669"/>
    <property type="project" value="UniProtKB-KW"/>
</dbReference>
<dbReference type="RefSeq" id="WP_046711873.1">
    <property type="nucleotide sequence ID" value="NZ_BJXR01000050.1"/>
</dbReference>
<dbReference type="Proteomes" id="UP000321514">
    <property type="component" value="Unassembled WGS sequence"/>
</dbReference>
<dbReference type="STRING" id="1334629.MFUL124B02_10350"/>
<proteinExistence type="inferred from homology"/>
<evidence type="ECO:0000313" key="5">
    <source>
        <dbReference type="Proteomes" id="UP000183760"/>
    </source>
</evidence>
<dbReference type="EMBL" id="BJXR01000050">
    <property type="protein sequence ID" value="GEN11832.1"/>
    <property type="molecule type" value="Genomic_DNA"/>
</dbReference>
<dbReference type="GO" id="GO:0006635">
    <property type="term" value="P:fatty acid beta-oxidation"/>
    <property type="evidence" value="ECO:0007669"/>
    <property type="project" value="TreeGrafter"/>
</dbReference>
<dbReference type="Gene3D" id="1.10.12.10">
    <property type="entry name" value="Lyase 2-enoyl-coa Hydratase, Chain A, domain 2"/>
    <property type="match status" value="1"/>
</dbReference>
<dbReference type="InterPro" id="IPR001753">
    <property type="entry name" value="Enoyl-CoA_hydra/iso"/>
</dbReference>
<reference evidence="3 6" key="2">
    <citation type="submission" date="2019-07" db="EMBL/GenBank/DDBJ databases">
        <title>Whole genome shotgun sequence of Myxococcus fulvus NBRC 100333.</title>
        <authorList>
            <person name="Hosoyama A."/>
            <person name="Uohara A."/>
            <person name="Ohji S."/>
            <person name="Ichikawa N."/>
        </authorList>
    </citation>
    <scope>NUCLEOTIDE SEQUENCE [LARGE SCALE GENOMIC DNA]</scope>
    <source>
        <strain evidence="3 6">NBRC 100333</strain>
    </source>
</reference>
<name>A0A511TEK9_MYXFU</name>
<dbReference type="InterPro" id="IPR014748">
    <property type="entry name" value="Enoyl-CoA_hydra_C"/>
</dbReference>
<sequence length="268" mass="29469">MATVRFDVQGHVALITLDRPEARNAIDAQMAYELAEAWERLRRDEHLRVGIVTGAGEKAFCAGADLVKTIPLLSGARKPQDRFEEALVTDRSFGWKAILRDFDCEKPVIAAINGHAVAGGMELAQATDLRVACHEASFGLQEVKWGLFPAGGSTVRLPRQLPQAHAMEMLLTGALIPASRAFELGFLNRVVSRAELLPTAFQLAEQIAANGPVAVRLIRRSVRECLGLPLEDALRRELEIAEPIYQTEDAVEGPRAFLEKRPARFVGR</sequence>
<dbReference type="EMBL" id="FOIB01000013">
    <property type="protein sequence ID" value="SEU38593.1"/>
    <property type="molecule type" value="Genomic_DNA"/>
</dbReference>
<protein>
    <submittedName>
        <fullName evidence="3 4">Enoyl-CoA hydratase</fullName>
    </submittedName>
</protein>
<keyword evidence="2" id="KW-0456">Lyase</keyword>
<reference evidence="4 5" key="1">
    <citation type="submission" date="2016-10" db="EMBL/GenBank/DDBJ databases">
        <authorList>
            <person name="Varghese N."/>
            <person name="Submissions S."/>
        </authorList>
    </citation>
    <scope>NUCLEOTIDE SEQUENCE [LARGE SCALE GENOMIC DNA]</scope>
    <source>
        <strain evidence="4 5">DSM 16525</strain>
    </source>
</reference>
<evidence type="ECO:0000313" key="4">
    <source>
        <dbReference type="EMBL" id="SEU38593.1"/>
    </source>
</evidence>
<comment type="similarity">
    <text evidence="1">Belongs to the enoyl-CoA hydratase/isomerase family.</text>
</comment>
<evidence type="ECO:0000256" key="1">
    <source>
        <dbReference type="ARBA" id="ARBA00005254"/>
    </source>
</evidence>
<dbReference type="AlphaFoldDB" id="A0A511TEK9"/>
<evidence type="ECO:0000256" key="2">
    <source>
        <dbReference type="ARBA" id="ARBA00023239"/>
    </source>
</evidence>
<evidence type="ECO:0000313" key="3">
    <source>
        <dbReference type="EMBL" id="GEN11832.1"/>
    </source>
</evidence>
<dbReference type="CDD" id="cd06558">
    <property type="entry name" value="crotonase-like"/>
    <property type="match status" value="1"/>
</dbReference>
<dbReference type="PANTHER" id="PTHR11941">
    <property type="entry name" value="ENOYL-COA HYDRATASE-RELATED"/>
    <property type="match status" value="1"/>
</dbReference>
<dbReference type="OrthoDB" id="5365311at2"/>